<dbReference type="PANTHER" id="PTHR28668">
    <property type="entry name" value="TRANSMEMBRANE PROTEIN 234"/>
    <property type="match status" value="1"/>
</dbReference>
<dbReference type="Pfam" id="PF10639">
    <property type="entry name" value="TMEM234"/>
    <property type="match status" value="1"/>
</dbReference>
<evidence type="ECO:0000256" key="5">
    <source>
        <dbReference type="SAM" id="Phobius"/>
    </source>
</evidence>
<dbReference type="Proteomes" id="UP000267027">
    <property type="component" value="Unassembled WGS sequence"/>
</dbReference>
<dbReference type="AlphaFoldDB" id="A0A0R3PKM6"/>
<evidence type="ECO:0000256" key="2">
    <source>
        <dbReference type="ARBA" id="ARBA00022692"/>
    </source>
</evidence>
<evidence type="ECO:0000256" key="1">
    <source>
        <dbReference type="ARBA" id="ARBA00004141"/>
    </source>
</evidence>
<reference evidence="8" key="1">
    <citation type="submission" date="2017-02" db="UniProtKB">
        <authorList>
            <consortium name="WormBaseParasite"/>
        </authorList>
    </citation>
    <scope>IDENTIFICATION</scope>
</reference>
<evidence type="ECO:0000256" key="4">
    <source>
        <dbReference type="ARBA" id="ARBA00023136"/>
    </source>
</evidence>
<accession>A0A0R3PKM6</accession>
<feature type="transmembrane region" description="Helical" evidence="5">
    <location>
        <begin position="18"/>
        <end position="40"/>
    </location>
</feature>
<reference evidence="6 7" key="2">
    <citation type="submission" date="2018-11" db="EMBL/GenBank/DDBJ databases">
        <authorList>
            <consortium name="Pathogen Informatics"/>
        </authorList>
    </citation>
    <scope>NUCLEOTIDE SEQUENCE [LARGE SCALE GENOMIC DNA]</scope>
    <source>
        <strain evidence="6 7">Costa Rica</strain>
    </source>
</reference>
<keyword evidence="7" id="KW-1185">Reference proteome</keyword>
<evidence type="ECO:0000256" key="3">
    <source>
        <dbReference type="ARBA" id="ARBA00022989"/>
    </source>
</evidence>
<proteinExistence type="predicted"/>
<organism evidence="8">
    <name type="scientific">Angiostrongylus costaricensis</name>
    <name type="common">Nematode worm</name>
    <dbReference type="NCBI Taxonomy" id="334426"/>
    <lineage>
        <taxon>Eukaryota</taxon>
        <taxon>Metazoa</taxon>
        <taxon>Ecdysozoa</taxon>
        <taxon>Nematoda</taxon>
        <taxon>Chromadorea</taxon>
        <taxon>Rhabditida</taxon>
        <taxon>Rhabditina</taxon>
        <taxon>Rhabditomorpha</taxon>
        <taxon>Strongyloidea</taxon>
        <taxon>Metastrongylidae</taxon>
        <taxon>Angiostrongylus</taxon>
    </lineage>
</organism>
<dbReference type="GO" id="GO:0016020">
    <property type="term" value="C:membrane"/>
    <property type="evidence" value="ECO:0007669"/>
    <property type="project" value="UniProtKB-SubCell"/>
</dbReference>
<evidence type="ECO:0000313" key="8">
    <source>
        <dbReference type="WBParaSite" id="ACOC_0000517001-mRNA-1"/>
    </source>
</evidence>
<keyword evidence="2 5" id="KW-0812">Transmembrane</keyword>
<keyword evidence="3 5" id="KW-1133">Transmembrane helix</keyword>
<evidence type="ECO:0000313" key="7">
    <source>
        <dbReference type="Proteomes" id="UP000267027"/>
    </source>
</evidence>
<dbReference type="OrthoDB" id="43458at2759"/>
<dbReference type="InterPro" id="IPR018908">
    <property type="entry name" value="TMEM234"/>
</dbReference>
<name>A0A0R3PKM6_ANGCS</name>
<dbReference type="WBParaSite" id="ACOC_0000517001-mRNA-1">
    <property type="protein sequence ID" value="ACOC_0000517001-mRNA-1"/>
    <property type="gene ID" value="ACOC_0000517001"/>
</dbReference>
<protein>
    <submittedName>
        <fullName evidence="8">Transmembrane protein 234 homolog</fullName>
    </submittedName>
</protein>
<sequence>MKTSEIYSVGTVYNSSHYSLECVLSILIVGFLWGATNPLLRLGSRSSPGRKGELCLTALFLNWRFSVPLKSSLFVMFIYLVSTFPVSVIVPCVNALQFVFTAIVGHLIGKRLFQFVFMPKLFGMILIDQRKYCFRVVLYLPT</sequence>
<evidence type="ECO:0000313" key="6">
    <source>
        <dbReference type="EMBL" id="VDM56756.1"/>
    </source>
</evidence>
<keyword evidence="4 5" id="KW-0472">Membrane</keyword>
<dbReference type="EMBL" id="UYYA01003853">
    <property type="protein sequence ID" value="VDM56756.1"/>
    <property type="molecule type" value="Genomic_DNA"/>
</dbReference>
<comment type="subcellular location">
    <subcellularLocation>
        <location evidence="1">Membrane</location>
        <topology evidence="1">Multi-pass membrane protein</topology>
    </subcellularLocation>
</comment>
<dbReference type="PANTHER" id="PTHR28668:SF1">
    <property type="entry name" value="TRANSMEMBRANE PROTEIN 234"/>
    <property type="match status" value="1"/>
</dbReference>
<gene>
    <name evidence="6" type="ORF">ACOC_LOCUS5171</name>
</gene>